<dbReference type="RefSeq" id="WP_143849274.1">
    <property type="nucleotide sequence ID" value="NZ_VLXZ01000008.1"/>
</dbReference>
<evidence type="ECO:0000256" key="1">
    <source>
        <dbReference type="SAM" id="Phobius"/>
    </source>
</evidence>
<dbReference type="GO" id="GO:0080120">
    <property type="term" value="P:CAAX-box protein maturation"/>
    <property type="evidence" value="ECO:0007669"/>
    <property type="project" value="UniProtKB-ARBA"/>
</dbReference>
<feature type="transmembrane region" description="Helical" evidence="1">
    <location>
        <begin position="159"/>
        <end position="179"/>
    </location>
</feature>
<evidence type="ECO:0000259" key="2">
    <source>
        <dbReference type="Pfam" id="PF02517"/>
    </source>
</evidence>
<reference evidence="3 4" key="1">
    <citation type="submission" date="2019-07" db="EMBL/GenBank/DDBJ databases">
        <authorList>
            <person name="Park Y.J."/>
            <person name="Jeong S.E."/>
            <person name="Jung H.S."/>
        </authorList>
    </citation>
    <scope>NUCLEOTIDE SEQUENCE [LARGE SCALE GENOMIC DNA]</scope>
    <source>
        <strain evidence="4">P16(2019)</strain>
    </source>
</reference>
<comment type="caution">
    <text evidence="3">The sequence shown here is derived from an EMBL/GenBank/DDBJ whole genome shotgun (WGS) entry which is preliminary data.</text>
</comment>
<sequence>MGCQRIPLVLRLFIVFMATAIIWWIVRGVNSWLGSPTEYDRTLHTISALIVFFLVIPVIILARKYLDRRPWSGLRLTSLKKGWKSFVYGGLSYLIPAGASLLLFSVFLGTTVTIQASFTDLLQALIVVMILIFLYEALPEELIFRGYLYRNLNTVVEKWKAVCFQSGLFLLFALVIGAATSIDRMVFFFAIGMVIGLVRVMTGNVWSAVGFHLAFQTCQQMISNPYNQEIVTDSPALIEVLILGIIPFSFAIMTLKLFVKEEPDWQRIEPDTFEKE</sequence>
<keyword evidence="1" id="KW-1133">Transmembrane helix</keyword>
<keyword evidence="3" id="KW-0645">Protease</keyword>
<feature type="transmembrane region" description="Helical" evidence="1">
    <location>
        <begin position="185"/>
        <end position="215"/>
    </location>
</feature>
<dbReference type="EMBL" id="VLXZ01000008">
    <property type="protein sequence ID" value="TSB45934.1"/>
    <property type="molecule type" value="Genomic_DNA"/>
</dbReference>
<dbReference type="GO" id="GO:0006508">
    <property type="term" value="P:proteolysis"/>
    <property type="evidence" value="ECO:0007669"/>
    <property type="project" value="UniProtKB-KW"/>
</dbReference>
<feature type="transmembrane region" description="Helical" evidence="1">
    <location>
        <begin position="46"/>
        <end position="66"/>
    </location>
</feature>
<dbReference type="OrthoDB" id="6059004at2"/>
<dbReference type="InterPro" id="IPR003675">
    <property type="entry name" value="Rce1/LyrA-like_dom"/>
</dbReference>
<evidence type="ECO:0000313" key="3">
    <source>
        <dbReference type="EMBL" id="TSB45934.1"/>
    </source>
</evidence>
<proteinExistence type="predicted"/>
<dbReference type="GO" id="GO:0008237">
    <property type="term" value="F:metallopeptidase activity"/>
    <property type="evidence" value="ECO:0007669"/>
    <property type="project" value="UniProtKB-KW"/>
</dbReference>
<feature type="domain" description="CAAX prenyl protease 2/Lysostaphin resistance protein A-like" evidence="2">
    <location>
        <begin position="124"/>
        <end position="216"/>
    </location>
</feature>
<feature type="transmembrane region" description="Helical" evidence="1">
    <location>
        <begin position="236"/>
        <end position="259"/>
    </location>
</feature>
<name>A0A553ZWV5_9BACI</name>
<keyword evidence="1" id="KW-0472">Membrane</keyword>
<dbReference type="Proteomes" id="UP000318521">
    <property type="component" value="Unassembled WGS sequence"/>
</dbReference>
<dbReference type="PANTHER" id="PTHR39430:SF1">
    <property type="entry name" value="PROTEASE"/>
    <property type="match status" value="1"/>
</dbReference>
<evidence type="ECO:0000313" key="4">
    <source>
        <dbReference type="Proteomes" id="UP000318521"/>
    </source>
</evidence>
<feature type="transmembrane region" description="Helical" evidence="1">
    <location>
        <begin position="7"/>
        <end position="26"/>
    </location>
</feature>
<keyword evidence="3" id="KW-0378">Hydrolase</keyword>
<keyword evidence="3" id="KW-0482">Metalloprotease</keyword>
<accession>A0A553ZWV5</accession>
<dbReference type="AlphaFoldDB" id="A0A553ZWV5"/>
<keyword evidence="4" id="KW-1185">Reference proteome</keyword>
<gene>
    <name evidence="3" type="ORF">FN960_13565</name>
</gene>
<organism evidence="3 4">
    <name type="scientific">Alkalicoccobacillus porphyridii</name>
    <dbReference type="NCBI Taxonomy" id="2597270"/>
    <lineage>
        <taxon>Bacteria</taxon>
        <taxon>Bacillati</taxon>
        <taxon>Bacillota</taxon>
        <taxon>Bacilli</taxon>
        <taxon>Bacillales</taxon>
        <taxon>Bacillaceae</taxon>
        <taxon>Alkalicoccobacillus</taxon>
    </lineage>
</organism>
<feature type="transmembrane region" description="Helical" evidence="1">
    <location>
        <begin position="121"/>
        <end position="138"/>
    </location>
</feature>
<dbReference type="PANTHER" id="PTHR39430">
    <property type="entry name" value="MEMBRANE-ASSOCIATED PROTEASE-RELATED"/>
    <property type="match status" value="1"/>
</dbReference>
<dbReference type="Pfam" id="PF02517">
    <property type="entry name" value="Rce1-like"/>
    <property type="match status" value="1"/>
</dbReference>
<dbReference type="GO" id="GO:0004175">
    <property type="term" value="F:endopeptidase activity"/>
    <property type="evidence" value="ECO:0007669"/>
    <property type="project" value="UniProtKB-ARBA"/>
</dbReference>
<keyword evidence="1" id="KW-0812">Transmembrane</keyword>
<feature type="transmembrane region" description="Helical" evidence="1">
    <location>
        <begin position="86"/>
        <end position="109"/>
    </location>
</feature>
<protein>
    <submittedName>
        <fullName evidence="3">CPBP family intramembrane metalloprotease</fullName>
    </submittedName>
</protein>